<evidence type="ECO:0008006" key="4">
    <source>
        <dbReference type="Google" id="ProtNLM"/>
    </source>
</evidence>
<name>A0A2C7A624_9PROT</name>
<evidence type="ECO:0000256" key="1">
    <source>
        <dbReference type="SAM" id="Coils"/>
    </source>
</evidence>
<proteinExistence type="predicted"/>
<dbReference type="RefSeq" id="WP_099094779.1">
    <property type="nucleotide sequence ID" value="NZ_PDNU01000008.1"/>
</dbReference>
<organism evidence="2 3">
    <name type="scientific">Teichococcus rhizosphaerae</name>
    <dbReference type="NCBI Taxonomy" id="1335062"/>
    <lineage>
        <taxon>Bacteria</taxon>
        <taxon>Pseudomonadati</taxon>
        <taxon>Pseudomonadota</taxon>
        <taxon>Alphaproteobacteria</taxon>
        <taxon>Acetobacterales</taxon>
        <taxon>Roseomonadaceae</taxon>
        <taxon>Roseomonas</taxon>
    </lineage>
</organism>
<keyword evidence="3" id="KW-1185">Reference proteome</keyword>
<protein>
    <recommendedName>
        <fullName evidence="4">Plasmid recombination enzyme</fullName>
    </recommendedName>
</protein>
<dbReference type="Gene3D" id="3.30.930.30">
    <property type="match status" value="1"/>
</dbReference>
<evidence type="ECO:0000313" key="3">
    <source>
        <dbReference type="Proteomes" id="UP000223527"/>
    </source>
</evidence>
<comment type="caution">
    <text evidence="2">The sequence shown here is derived from an EMBL/GenBank/DDBJ whole genome shotgun (WGS) entry which is preliminary data.</text>
</comment>
<feature type="coiled-coil region" evidence="1">
    <location>
        <begin position="278"/>
        <end position="312"/>
    </location>
</feature>
<evidence type="ECO:0000313" key="2">
    <source>
        <dbReference type="EMBL" id="PHK95548.1"/>
    </source>
</evidence>
<reference evidence="2 3" key="1">
    <citation type="submission" date="2017-10" db="EMBL/GenBank/DDBJ databases">
        <authorList>
            <person name="Banno H."/>
            <person name="Chua N.-H."/>
        </authorList>
    </citation>
    <scope>NUCLEOTIDE SEQUENCE [LARGE SCALE GENOMIC DNA]</scope>
    <source>
        <strain evidence="2 3">YW11</strain>
    </source>
</reference>
<sequence>MAGPQFLRIETFGRVPTMRRHGKHKGTRHGADTKFLFAELRSDRWASTHLKHPRQEPVVLWGLGLHELEAAHDTMVALATEETKAGVRKSISVAQHTVAGVILSHKGDATTLPGNLELRASVESWEQTAIAWLQVEYGADLASVVRHWDEDNPHIHGILLPQDPCMRATLLHPGAVAKKETYKAAIQAGEDPRTAGRLAHTAYRQALADLQDRYHAEVGFQHGMERRGPRRPRYTSAEYKSRKAEARHQLELSQQLADKALSRVATERQRTLVARAERNLAMDEAAQAKKEVTSLQAQLAELQAALNAVRKAISLP</sequence>
<dbReference type="OrthoDB" id="6183171at2"/>
<dbReference type="EMBL" id="PDNU01000008">
    <property type="protein sequence ID" value="PHK95548.1"/>
    <property type="molecule type" value="Genomic_DNA"/>
</dbReference>
<dbReference type="Proteomes" id="UP000223527">
    <property type="component" value="Unassembled WGS sequence"/>
</dbReference>
<gene>
    <name evidence="2" type="ORF">CR162_06725</name>
</gene>
<accession>A0A2C7A624</accession>
<dbReference type="AlphaFoldDB" id="A0A2C7A624"/>
<keyword evidence="1" id="KW-0175">Coiled coil</keyword>